<keyword evidence="1" id="KW-1133">Transmembrane helix</keyword>
<name>A0A0G1XMK9_9BACT</name>
<accession>A0A0G1XMK9</accession>
<feature type="transmembrane region" description="Helical" evidence="1">
    <location>
        <begin position="40"/>
        <end position="62"/>
    </location>
</feature>
<gene>
    <name evidence="2" type="ORF">UY77_C0034G0006</name>
</gene>
<dbReference type="Proteomes" id="UP000034711">
    <property type="component" value="Unassembled WGS sequence"/>
</dbReference>
<evidence type="ECO:0000313" key="2">
    <source>
        <dbReference type="EMBL" id="KKW32131.1"/>
    </source>
</evidence>
<keyword evidence="1" id="KW-0472">Membrane</keyword>
<evidence type="ECO:0000256" key="1">
    <source>
        <dbReference type="SAM" id="Phobius"/>
    </source>
</evidence>
<dbReference type="AlphaFoldDB" id="A0A0G1XMK9"/>
<keyword evidence="1" id="KW-0812">Transmembrane</keyword>
<sequence length="70" mass="7859">MTLEEQWVGQLELASRCTQTVVLPPPKACPFSVHAMYGVAQLHLITGLIVVIFLGMLIHLTYQVFHTTEH</sequence>
<organism evidence="2 3">
    <name type="scientific">Candidatus Uhrbacteria bacterium GW2011_GWA2_53_10</name>
    <dbReference type="NCBI Taxonomy" id="1618980"/>
    <lineage>
        <taxon>Bacteria</taxon>
        <taxon>Candidatus Uhriibacteriota</taxon>
    </lineage>
</organism>
<reference evidence="2 3" key="1">
    <citation type="journal article" date="2015" name="Nature">
        <title>rRNA introns, odd ribosomes, and small enigmatic genomes across a large radiation of phyla.</title>
        <authorList>
            <person name="Brown C.T."/>
            <person name="Hug L.A."/>
            <person name="Thomas B.C."/>
            <person name="Sharon I."/>
            <person name="Castelle C.J."/>
            <person name="Singh A."/>
            <person name="Wilkins M.J."/>
            <person name="Williams K.H."/>
            <person name="Banfield J.F."/>
        </authorList>
    </citation>
    <scope>NUCLEOTIDE SEQUENCE [LARGE SCALE GENOMIC DNA]</scope>
</reference>
<protein>
    <submittedName>
        <fullName evidence="2">Uncharacterized protein</fullName>
    </submittedName>
</protein>
<comment type="caution">
    <text evidence="2">The sequence shown here is derived from an EMBL/GenBank/DDBJ whole genome shotgun (WGS) entry which is preliminary data.</text>
</comment>
<evidence type="ECO:0000313" key="3">
    <source>
        <dbReference type="Proteomes" id="UP000034711"/>
    </source>
</evidence>
<dbReference type="EMBL" id="LCRI01000034">
    <property type="protein sequence ID" value="KKW32131.1"/>
    <property type="molecule type" value="Genomic_DNA"/>
</dbReference>
<proteinExistence type="predicted"/>